<dbReference type="GO" id="GO:0052621">
    <property type="term" value="F:diguanylate cyclase activity"/>
    <property type="evidence" value="ECO:0007669"/>
    <property type="project" value="UniProtKB-EC"/>
</dbReference>
<name>A0AA42CN86_9HYPH</name>
<dbReference type="AlphaFoldDB" id="A0AA42CN86"/>
<dbReference type="NCBIfam" id="TIGR00254">
    <property type="entry name" value="GGDEF"/>
    <property type="match status" value="1"/>
</dbReference>
<dbReference type="SMART" id="SM00267">
    <property type="entry name" value="GGDEF"/>
    <property type="match status" value="1"/>
</dbReference>
<evidence type="ECO:0000313" key="5">
    <source>
        <dbReference type="Proteomes" id="UP001165667"/>
    </source>
</evidence>
<dbReference type="SUPFAM" id="SSF55073">
    <property type="entry name" value="Nucleotide cyclase"/>
    <property type="match status" value="1"/>
</dbReference>
<dbReference type="PROSITE" id="PS50887">
    <property type="entry name" value="GGDEF"/>
    <property type="match status" value="1"/>
</dbReference>
<protein>
    <recommendedName>
        <fullName evidence="1">diguanylate cyclase</fullName>
        <ecNumber evidence="1">2.7.7.65</ecNumber>
    </recommendedName>
</protein>
<organism evidence="4 5">
    <name type="scientific">Lichenifustis flavocetrariae</name>
    <dbReference type="NCBI Taxonomy" id="2949735"/>
    <lineage>
        <taxon>Bacteria</taxon>
        <taxon>Pseudomonadati</taxon>
        <taxon>Pseudomonadota</taxon>
        <taxon>Alphaproteobacteria</taxon>
        <taxon>Hyphomicrobiales</taxon>
        <taxon>Lichenihabitantaceae</taxon>
        <taxon>Lichenifustis</taxon>
    </lineage>
</organism>
<feature type="domain" description="GGDEF" evidence="3">
    <location>
        <begin position="127"/>
        <end position="261"/>
    </location>
</feature>
<dbReference type="EC" id="2.7.7.65" evidence="1"/>
<dbReference type="CDD" id="cd01949">
    <property type="entry name" value="GGDEF"/>
    <property type="match status" value="1"/>
</dbReference>
<evidence type="ECO:0000256" key="2">
    <source>
        <dbReference type="SAM" id="Phobius"/>
    </source>
</evidence>
<accession>A0AA42CN86</accession>
<evidence type="ECO:0000259" key="3">
    <source>
        <dbReference type="PROSITE" id="PS50887"/>
    </source>
</evidence>
<sequence length="306" mass="33034">MRQRVKHWVTAKADDTDLIAEGGPERFARRLTLRIVFSAEATNVLVHLILGSLGLLPYPLSQALAVGSFVTAVVSAVVGYIVTLMIGGAICELAINRNEFQRLSSTDPLSGLLNRRAIFENIERMKCRGSFLLFDIDHFKCVNDQYGHLAGDDVICGIAERFVACFSPNASVLIGRIGGEEFAVFLPDVSAPSGSRIADQARACIGSSEIRTRMGGISVTVSGGVTNYDPEQAMDEAYMRCDRALYRAKSEGRNRICEGHSGVVGSGTPAAMEWPSPKNLPSLAAIIRFRLLMIAAGYEDGNDAST</sequence>
<feature type="transmembrane region" description="Helical" evidence="2">
    <location>
        <begin position="64"/>
        <end position="95"/>
    </location>
</feature>
<dbReference type="PANTHER" id="PTHR45138:SF24">
    <property type="entry name" value="DIGUANYLATE CYCLASE DGCC-RELATED"/>
    <property type="match status" value="1"/>
</dbReference>
<keyword evidence="2" id="KW-0472">Membrane</keyword>
<dbReference type="Gene3D" id="3.30.70.270">
    <property type="match status" value="1"/>
</dbReference>
<keyword evidence="5" id="KW-1185">Reference proteome</keyword>
<proteinExistence type="predicted"/>
<dbReference type="Proteomes" id="UP001165667">
    <property type="component" value="Unassembled WGS sequence"/>
</dbReference>
<dbReference type="InterPro" id="IPR043128">
    <property type="entry name" value="Rev_trsase/Diguanyl_cyclase"/>
</dbReference>
<dbReference type="GO" id="GO:1902201">
    <property type="term" value="P:negative regulation of bacterial-type flagellum-dependent cell motility"/>
    <property type="evidence" value="ECO:0007669"/>
    <property type="project" value="TreeGrafter"/>
</dbReference>
<comment type="caution">
    <text evidence="4">The sequence shown here is derived from an EMBL/GenBank/DDBJ whole genome shotgun (WGS) entry which is preliminary data.</text>
</comment>
<keyword evidence="4" id="KW-0808">Transferase</keyword>
<keyword evidence="4" id="KW-0548">Nucleotidyltransferase</keyword>
<feature type="non-terminal residue" evidence="4">
    <location>
        <position position="306"/>
    </location>
</feature>
<dbReference type="InterPro" id="IPR000160">
    <property type="entry name" value="GGDEF_dom"/>
</dbReference>
<gene>
    <name evidence="4" type="ORF">M8523_36160</name>
</gene>
<dbReference type="RefSeq" id="WP_282589636.1">
    <property type="nucleotide sequence ID" value="NZ_JAMOIM010000136.1"/>
</dbReference>
<dbReference type="PANTHER" id="PTHR45138">
    <property type="entry name" value="REGULATORY COMPONENTS OF SENSORY TRANSDUCTION SYSTEM"/>
    <property type="match status" value="1"/>
</dbReference>
<feature type="transmembrane region" description="Helical" evidence="2">
    <location>
        <begin position="35"/>
        <end position="58"/>
    </location>
</feature>
<evidence type="ECO:0000256" key="1">
    <source>
        <dbReference type="ARBA" id="ARBA00012528"/>
    </source>
</evidence>
<keyword evidence="2" id="KW-1133">Transmembrane helix</keyword>
<dbReference type="GO" id="GO:0043709">
    <property type="term" value="P:cell adhesion involved in single-species biofilm formation"/>
    <property type="evidence" value="ECO:0007669"/>
    <property type="project" value="TreeGrafter"/>
</dbReference>
<dbReference type="Pfam" id="PF00990">
    <property type="entry name" value="GGDEF"/>
    <property type="match status" value="1"/>
</dbReference>
<dbReference type="InterPro" id="IPR050469">
    <property type="entry name" value="Diguanylate_Cyclase"/>
</dbReference>
<evidence type="ECO:0000313" key="4">
    <source>
        <dbReference type="EMBL" id="MCW6513263.1"/>
    </source>
</evidence>
<reference evidence="4" key="1">
    <citation type="submission" date="2022-05" db="EMBL/GenBank/DDBJ databases">
        <authorList>
            <person name="Pankratov T."/>
        </authorList>
    </citation>
    <scope>NUCLEOTIDE SEQUENCE</scope>
    <source>
        <strain evidence="4">BP6-180914</strain>
    </source>
</reference>
<dbReference type="GO" id="GO:0005886">
    <property type="term" value="C:plasma membrane"/>
    <property type="evidence" value="ECO:0007669"/>
    <property type="project" value="TreeGrafter"/>
</dbReference>
<keyword evidence="2" id="KW-0812">Transmembrane</keyword>
<dbReference type="EMBL" id="JAMOIM010000136">
    <property type="protein sequence ID" value="MCW6513263.1"/>
    <property type="molecule type" value="Genomic_DNA"/>
</dbReference>
<dbReference type="InterPro" id="IPR029787">
    <property type="entry name" value="Nucleotide_cyclase"/>
</dbReference>